<evidence type="ECO:0000313" key="4">
    <source>
        <dbReference type="Proteomes" id="UP001472677"/>
    </source>
</evidence>
<dbReference type="Proteomes" id="UP001472677">
    <property type="component" value="Unassembled WGS sequence"/>
</dbReference>
<dbReference type="EMBL" id="JBBPBM010000006">
    <property type="protein sequence ID" value="KAK8578660.1"/>
    <property type="molecule type" value="Genomic_DNA"/>
</dbReference>
<evidence type="ECO:0000313" key="3">
    <source>
        <dbReference type="EMBL" id="KAK8578660.1"/>
    </source>
</evidence>
<keyword evidence="1" id="KW-0812">Transmembrane</keyword>
<dbReference type="InterPro" id="IPR006734">
    <property type="entry name" value="PLATZ"/>
</dbReference>
<sequence length="371" mass="42241">MVTTLQFSRQWLLPCWLLAPFLHFSSFLALFQWHFIDPRLLFLNPLFFIKFLTLRKKNMVGPSSIPQWLGILLKEKFFDNCIVHESGKKNEKNIFCLNCCITICPHCLPLHRPHRRLQIRRYVYQDVIRLSDAQKLINCSLVQPYTTNSAKVVFLNERPMSRPFRGSGNFCIQCDRSLQDPFLFCSIACKVNYIESAKPGGKKLGPSNELLPIFYKTRTDVSFGELEEDPQMTPGNGGSAVNCEPLSLVCATDELVKKNKAKKRSCVLMPQAESISRRKDSSDVVRCINAENILQTANAVTVVIKEMLQRDWSVSVVYAGRDANKVADWLVSNMREQELGEIFLAEPPDGVKELLEVDLQMHASRQPLGIG</sequence>
<comment type="caution">
    <text evidence="3">The sequence shown here is derived from an EMBL/GenBank/DDBJ whole genome shotgun (WGS) entry which is preliminary data.</text>
</comment>
<proteinExistence type="predicted"/>
<feature type="transmembrane region" description="Helical" evidence="1">
    <location>
        <begin position="12"/>
        <end position="35"/>
    </location>
</feature>
<protein>
    <recommendedName>
        <fullName evidence="2">RNase H type-1 domain-containing protein</fullName>
    </recommendedName>
</protein>
<gene>
    <name evidence="3" type="ORF">V6N12_069006</name>
</gene>
<reference evidence="3 4" key="1">
    <citation type="journal article" date="2024" name="G3 (Bethesda)">
        <title>Genome assembly of Hibiscus sabdariffa L. provides insights into metabolisms of medicinal natural products.</title>
        <authorList>
            <person name="Kim T."/>
        </authorList>
    </citation>
    <scope>NUCLEOTIDE SEQUENCE [LARGE SCALE GENOMIC DNA]</scope>
    <source>
        <strain evidence="3">TK-2024</strain>
        <tissue evidence="3">Old leaves</tissue>
    </source>
</reference>
<organism evidence="3 4">
    <name type="scientific">Hibiscus sabdariffa</name>
    <name type="common">roselle</name>
    <dbReference type="NCBI Taxonomy" id="183260"/>
    <lineage>
        <taxon>Eukaryota</taxon>
        <taxon>Viridiplantae</taxon>
        <taxon>Streptophyta</taxon>
        <taxon>Embryophyta</taxon>
        <taxon>Tracheophyta</taxon>
        <taxon>Spermatophyta</taxon>
        <taxon>Magnoliopsida</taxon>
        <taxon>eudicotyledons</taxon>
        <taxon>Gunneridae</taxon>
        <taxon>Pentapetalae</taxon>
        <taxon>rosids</taxon>
        <taxon>malvids</taxon>
        <taxon>Malvales</taxon>
        <taxon>Malvaceae</taxon>
        <taxon>Malvoideae</taxon>
        <taxon>Hibiscus</taxon>
    </lineage>
</organism>
<evidence type="ECO:0000259" key="2">
    <source>
        <dbReference type="Pfam" id="PF13456"/>
    </source>
</evidence>
<dbReference type="PANTHER" id="PTHR31065">
    <property type="entry name" value="PLATZ TRANSCRIPTION FACTOR FAMILY PROTEIN"/>
    <property type="match status" value="1"/>
</dbReference>
<name>A0ABR2FCN8_9ROSI</name>
<feature type="domain" description="RNase H type-1" evidence="2">
    <location>
        <begin position="279"/>
        <end position="332"/>
    </location>
</feature>
<dbReference type="Pfam" id="PF13456">
    <property type="entry name" value="RVT_3"/>
    <property type="match status" value="1"/>
</dbReference>
<evidence type="ECO:0000256" key="1">
    <source>
        <dbReference type="SAM" id="Phobius"/>
    </source>
</evidence>
<dbReference type="Pfam" id="PF04640">
    <property type="entry name" value="PLATZ"/>
    <property type="match status" value="1"/>
</dbReference>
<keyword evidence="1" id="KW-0472">Membrane</keyword>
<dbReference type="CDD" id="cd19756">
    <property type="entry name" value="Bbox2"/>
    <property type="match status" value="1"/>
</dbReference>
<keyword evidence="4" id="KW-1185">Reference proteome</keyword>
<accession>A0ABR2FCN8</accession>
<dbReference type="PANTHER" id="PTHR31065:SF52">
    <property type="entry name" value="B BOX-TYPE DOMAIN-CONTAINING PROTEIN"/>
    <property type="match status" value="1"/>
</dbReference>
<dbReference type="InterPro" id="IPR002156">
    <property type="entry name" value="RNaseH_domain"/>
</dbReference>
<keyword evidence="1" id="KW-1133">Transmembrane helix</keyword>